<sequence length="67" mass="7959">MMPKICPFPDEKKNYNLGWSPKLKTSENTLESSEAGSHWADFIRCFTSCSQDYPQILWINKFRYHKN</sequence>
<reference evidence="1" key="1">
    <citation type="submission" date="2017-12" db="EMBL/GenBank/DDBJ databases">
        <title>FDA dAtabase for Regulatory Grade micrObial Sequences (FDA-ARGOS): Supporting development and validation of Infectious Disease Dx tests.</title>
        <authorList>
            <person name="Kerrigan L."/>
            <person name="Tallon L.J."/>
            <person name="Sadzewicz L."/>
            <person name="Sengamalay N."/>
            <person name="Ott S."/>
            <person name="Godinez A."/>
            <person name="Nagaraj S."/>
            <person name="Vavikolanu K."/>
            <person name="Aluvathingal J."/>
            <person name="Nadendla S."/>
            <person name="Sichtig H."/>
        </authorList>
    </citation>
    <scope>NUCLEOTIDE SEQUENCE [LARGE SCALE GENOMIC DNA]</scope>
    <source>
        <strain evidence="1">FDAARGOS_200</strain>
    </source>
</reference>
<accession>A0AAX0WSB2</accession>
<dbReference type="EMBL" id="NBTX02000004">
    <property type="protein sequence ID" value="PNL60980.1"/>
    <property type="molecule type" value="Genomic_DNA"/>
</dbReference>
<protein>
    <submittedName>
        <fullName evidence="1">Uncharacterized protein</fullName>
    </submittedName>
</protein>
<dbReference type="AlphaFoldDB" id="A0AAX0WSB2"/>
<organism evidence="1 2">
    <name type="scientific">Legionella anisa</name>
    <dbReference type="NCBI Taxonomy" id="28082"/>
    <lineage>
        <taxon>Bacteria</taxon>
        <taxon>Pseudomonadati</taxon>
        <taxon>Pseudomonadota</taxon>
        <taxon>Gammaproteobacteria</taxon>
        <taxon>Legionellales</taxon>
        <taxon>Legionellaceae</taxon>
        <taxon>Legionella</taxon>
    </lineage>
</organism>
<name>A0AAX0WSB2_9GAMM</name>
<dbReference type="Proteomes" id="UP000192511">
    <property type="component" value="Unassembled WGS sequence"/>
</dbReference>
<evidence type="ECO:0000313" key="1">
    <source>
        <dbReference type="EMBL" id="PNL60980.1"/>
    </source>
</evidence>
<proteinExistence type="predicted"/>
<gene>
    <name evidence="1" type="ORF">A6J39_006995</name>
</gene>
<comment type="caution">
    <text evidence="1">The sequence shown here is derived from an EMBL/GenBank/DDBJ whole genome shotgun (WGS) entry which is preliminary data.</text>
</comment>
<keyword evidence="2" id="KW-1185">Reference proteome</keyword>
<evidence type="ECO:0000313" key="2">
    <source>
        <dbReference type="Proteomes" id="UP000192511"/>
    </source>
</evidence>